<dbReference type="PANTHER" id="PTHR35499:SF1">
    <property type="entry name" value="DUF3741 DOMAIN-CONTAINING PROTEIN"/>
    <property type="match status" value="1"/>
</dbReference>
<feature type="compositionally biased region" description="Basic and acidic residues" evidence="1">
    <location>
        <begin position="181"/>
        <end position="202"/>
    </location>
</feature>
<reference evidence="3" key="2">
    <citation type="submission" date="2021-01" db="UniProtKB">
        <authorList>
            <consortium name="EnsemblPlants"/>
        </authorList>
    </citation>
    <scope>IDENTIFICATION</scope>
</reference>
<feature type="region of interest" description="Disordered" evidence="1">
    <location>
        <begin position="164"/>
        <end position="219"/>
    </location>
</feature>
<dbReference type="RefSeq" id="XP_030927024.1">
    <property type="nucleotide sequence ID" value="XM_031071164.1"/>
</dbReference>
<feature type="region of interest" description="Disordered" evidence="1">
    <location>
        <begin position="272"/>
        <end position="301"/>
    </location>
</feature>
<dbReference type="Gramene" id="QL01p038574:mrna">
    <property type="protein sequence ID" value="QL01p038574:mrna"/>
    <property type="gene ID" value="QL01p038574"/>
</dbReference>
<dbReference type="InParanoid" id="A0A7N2QXV6"/>
<accession>A0A7N2QXV6</accession>
<name>A0A7N2QXV6_QUELO</name>
<keyword evidence="4" id="KW-1185">Reference proteome</keyword>
<feature type="region of interest" description="Disordered" evidence="1">
    <location>
        <begin position="334"/>
        <end position="377"/>
    </location>
</feature>
<dbReference type="KEGG" id="qlo:115953473"/>
<evidence type="ECO:0000259" key="2">
    <source>
        <dbReference type="Pfam" id="PF14383"/>
    </source>
</evidence>
<dbReference type="Proteomes" id="UP000594261">
    <property type="component" value="Chromosome 1"/>
</dbReference>
<dbReference type="OrthoDB" id="1924799at2759"/>
<evidence type="ECO:0000313" key="3">
    <source>
        <dbReference type="EnsemblPlants" id="QL01p038574:mrna"/>
    </source>
</evidence>
<dbReference type="FunCoup" id="A0A7N2QXV6">
    <property type="interactions" value="108"/>
</dbReference>
<feature type="compositionally biased region" description="Basic and acidic residues" evidence="1">
    <location>
        <begin position="164"/>
        <end position="173"/>
    </location>
</feature>
<organism evidence="3 4">
    <name type="scientific">Quercus lobata</name>
    <name type="common">Valley oak</name>
    <dbReference type="NCBI Taxonomy" id="97700"/>
    <lineage>
        <taxon>Eukaryota</taxon>
        <taxon>Viridiplantae</taxon>
        <taxon>Streptophyta</taxon>
        <taxon>Embryophyta</taxon>
        <taxon>Tracheophyta</taxon>
        <taxon>Spermatophyta</taxon>
        <taxon>Magnoliopsida</taxon>
        <taxon>eudicotyledons</taxon>
        <taxon>Gunneridae</taxon>
        <taxon>Pentapetalae</taxon>
        <taxon>rosids</taxon>
        <taxon>fabids</taxon>
        <taxon>Fagales</taxon>
        <taxon>Fagaceae</taxon>
        <taxon>Quercus</taxon>
    </lineage>
</organism>
<sequence>MKSLSSSPSFSSCSSTITSFDANMCNSKSATAGCLAGLLRRILCSGNLPTHPSDQIKEVDSVLCDKDHELKAKESIETTTAPGIVARLMGLESMPEINLLHNSSPNSISRSRSMNSADHLAGFDQMQGQHRRVKSTLSFRELPTFLELENENFLVLSFENGGESKELRSEGGKSEMGFGELKQRRAERCKNRENRTERVSEKNKKKKNYNKGDQGTSRKVLNYLNEQEKQSKRISVSDKPVEKVCNNVKDSTITTSPAKNSHEKPHVVVASEAVKSSKPVSHNEVFHKGKPRRKKKKTSPCLVQMVESDGSSEDSSPVSVLEFDHFLFDPQVSRSEEDSSLADSRSRRKLSPELENYKQQSPRKDNNLIGDDEMKTKNIEGKYHGTKKKECHSQNYKEMWGEILTLTGAELVHSNWVYGRIGKHQDFEDIGANIELEILDRLLDELVGQLVGLQ</sequence>
<dbReference type="InterPro" id="IPR032795">
    <property type="entry name" value="DUF3741-assoc"/>
</dbReference>
<dbReference type="PANTHER" id="PTHR35499">
    <property type="entry name" value="OS05G0128300 PROTEIN"/>
    <property type="match status" value="1"/>
</dbReference>
<protein>
    <recommendedName>
        <fullName evidence="2">DUF3741 domain-containing protein</fullName>
    </recommendedName>
</protein>
<gene>
    <name evidence="3" type="primary">LOC115953473</name>
</gene>
<dbReference type="GeneID" id="115953473"/>
<reference evidence="3 4" key="1">
    <citation type="journal article" date="2016" name="G3 (Bethesda)">
        <title>First Draft Assembly and Annotation of the Genome of a California Endemic Oak Quercus lobata Nee (Fagaceae).</title>
        <authorList>
            <person name="Sork V.L."/>
            <person name="Fitz-Gibbon S.T."/>
            <person name="Puiu D."/>
            <person name="Crepeau M."/>
            <person name="Gugger P.F."/>
            <person name="Sherman R."/>
            <person name="Stevens K."/>
            <person name="Langley C.H."/>
            <person name="Pellegrini M."/>
            <person name="Salzberg S.L."/>
        </authorList>
    </citation>
    <scope>NUCLEOTIDE SEQUENCE [LARGE SCALE GENOMIC DNA]</scope>
    <source>
        <strain evidence="3 4">cv. SW786</strain>
    </source>
</reference>
<dbReference type="AlphaFoldDB" id="A0A7N2QXV6"/>
<feature type="compositionally biased region" description="Basic residues" evidence="1">
    <location>
        <begin position="288"/>
        <end position="298"/>
    </location>
</feature>
<feature type="compositionally biased region" description="Basic and acidic residues" evidence="1">
    <location>
        <begin position="350"/>
        <end position="377"/>
    </location>
</feature>
<proteinExistence type="predicted"/>
<feature type="domain" description="DUF3741" evidence="2">
    <location>
        <begin position="79"/>
        <end position="96"/>
    </location>
</feature>
<dbReference type="EMBL" id="LRBV02000001">
    <property type="status" value="NOT_ANNOTATED_CDS"/>
    <property type="molecule type" value="Genomic_DNA"/>
</dbReference>
<dbReference type="OMA" id="REMPTFL"/>
<evidence type="ECO:0000313" key="4">
    <source>
        <dbReference type="Proteomes" id="UP000594261"/>
    </source>
</evidence>
<evidence type="ECO:0000256" key="1">
    <source>
        <dbReference type="SAM" id="MobiDB-lite"/>
    </source>
</evidence>
<dbReference type="Pfam" id="PF14383">
    <property type="entry name" value="VARLMGL"/>
    <property type="match status" value="1"/>
</dbReference>
<dbReference type="EnsemblPlants" id="QL01p038574:mrna">
    <property type="protein sequence ID" value="QL01p038574:mrna"/>
    <property type="gene ID" value="QL01p038574"/>
</dbReference>